<gene>
    <name evidence="1" type="ORF">OM076_30410</name>
</gene>
<evidence type="ECO:0000313" key="1">
    <source>
        <dbReference type="EMBL" id="MDA0164619.1"/>
    </source>
</evidence>
<keyword evidence="2" id="KW-1185">Reference proteome</keyword>
<comment type="caution">
    <text evidence="1">The sequence shown here is derived from an EMBL/GenBank/DDBJ whole genome shotgun (WGS) entry which is preliminary data.</text>
</comment>
<evidence type="ECO:0008006" key="3">
    <source>
        <dbReference type="Google" id="ProtNLM"/>
    </source>
</evidence>
<dbReference type="RefSeq" id="WP_270043872.1">
    <property type="nucleotide sequence ID" value="NZ_JAPDOD010000036.1"/>
</dbReference>
<accession>A0A9X3MXF4</accession>
<dbReference type="Proteomes" id="UP001149140">
    <property type="component" value="Unassembled WGS sequence"/>
</dbReference>
<organism evidence="1 2">
    <name type="scientific">Solirubrobacter ginsenosidimutans</name>
    <dbReference type="NCBI Taxonomy" id="490573"/>
    <lineage>
        <taxon>Bacteria</taxon>
        <taxon>Bacillati</taxon>
        <taxon>Actinomycetota</taxon>
        <taxon>Thermoleophilia</taxon>
        <taxon>Solirubrobacterales</taxon>
        <taxon>Solirubrobacteraceae</taxon>
        <taxon>Solirubrobacter</taxon>
    </lineage>
</organism>
<proteinExistence type="predicted"/>
<sequence length="122" mass="12048">MQARTIAKQIAYGRIAIGAALLVKPDLVTGRWVGPVADSPGGRVLAVAFGARDLAVGAGTAFALHTGASARPWLVAAVFTDAVDAVATGGARRSLPTPGALGTVALASVSAAVGAWTASQLD</sequence>
<evidence type="ECO:0000313" key="2">
    <source>
        <dbReference type="Proteomes" id="UP001149140"/>
    </source>
</evidence>
<dbReference type="AlphaFoldDB" id="A0A9X3MXF4"/>
<protein>
    <recommendedName>
        <fullName evidence="3">DUF4267 domain-containing protein</fullName>
    </recommendedName>
</protein>
<dbReference type="EMBL" id="JAPDOD010000036">
    <property type="protein sequence ID" value="MDA0164619.1"/>
    <property type="molecule type" value="Genomic_DNA"/>
</dbReference>
<reference evidence="1" key="1">
    <citation type="submission" date="2022-10" db="EMBL/GenBank/DDBJ databases">
        <title>The WGS of Solirubrobacter ginsenosidimutans DSM 21036.</title>
        <authorList>
            <person name="Jiang Z."/>
        </authorList>
    </citation>
    <scope>NUCLEOTIDE SEQUENCE</scope>
    <source>
        <strain evidence="1">DSM 21036</strain>
    </source>
</reference>
<name>A0A9X3MXF4_9ACTN</name>